<reference evidence="1 2" key="1">
    <citation type="submission" date="2023-03" db="EMBL/GenBank/DDBJ databases">
        <title>High recombination rates correlate with genetic variation in Cardiocondyla obscurior ants.</title>
        <authorList>
            <person name="Errbii M."/>
        </authorList>
    </citation>
    <scope>NUCLEOTIDE SEQUENCE [LARGE SCALE GENOMIC DNA]</scope>
    <source>
        <strain evidence="1">Alpha-2009</strain>
        <tissue evidence="1">Whole body</tissue>
    </source>
</reference>
<evidence type="ECO:0000313" key="2">
    <source>
        <dbReference type="Proteomes" id="UP001430953"/>
    </source>
</evidence>
<dbReference type="EMBL" id="JADYXP020000010">
    <property type="protein sequence ID" value="KAL0115048.1"/>
    <property type="molecule type" value="Genomic_DNA"/>
</dbReference>
<comment type="caution">
    <text evidence="1">The sequence shown here is derived from an EMBL/GenBank/DDBJ whole genome shotgun (WGS) entry which is preliminary data.</text>
</comment>
<accession>A0AAW2FGS9</accession>
<dbReference type="Proteomes" id="UP001430953">
    <property type="component" value="Unassembled WGS sequence"/>
</dbReference>
<dbReference type="AlphaFoldDB" id="A0AAW2FGS9"/>
<proteinExistence type="predicted"/>
<sequence length="195" mass="21935">MGPVELLPQVDRRRRNAVTSASGLTAGIDNVTEGYTEPDSYGHTFYTATVAAGSFRHRSTERVHHRPNKNKLAISSLFFLSRVWSKISLGAHIRFQKYPTITSPGRNEFDVSICRDAENIAVSYSAIGKKLTKKKKKKLYIPGSTVNDDVKTIFASIFHDTFMTRVLRRVHVDSSRRSVQKSSMDEADSRSIARN</sequence>
<name>A0AAW2FGS9_9HYME</name>
<gene>
    <name evidence="1" type="ORF">PUN28_010548</name>
</gene>
<keyword evidence="2" id="KW-1185">Reference proteome</keyword>
<organism evidence="1 2">
    <name type="scientific">Cardiocondyla obscurior</name>
    <dbReference type="NCBI Taxonomy" id="286306"/>
    <lineage>
        <taxon>Eukaryota</taxon>
        <taxon>Metazoa</taxon>
        <taxon>Ecdysozoa</taxon>
        <taxon>Arthropoda</taxon>
        <taxon>Hexapoda</taxon>
        <taxon>Insecta</taxon>
        <taxon>Pterygota</taxon>
        <taxon>Neoptera</taxon>
        <taxon>Endopterygota</taxon>
        <taxon>Hymenoptera</taxon>
        <taxon>Apocrita</taxon>
        <taxon>Aculeata</taxon>
        <taxon>Formicoidea</taxon>
        <taxon>Formicidae</taxon>
        <taxon>Myrmicinae</taxon>
        <taxon>Cardiocondyla</taxon>
    </lineage>
</organism>
<evidence type="ECO:0000313" key="1">
    <source>
        <dbReference type="EMBL" id="KAL0115048.1"/>
    </source>
</evidence>
<protein>
    <submittedName>
        <fullName evidence="1">Uncharacterized protein</fullName>
    </submittedName>
</protein>